<dbReference type="Proteomes" id="UP001152799">
    <property type="component" value="Chromosome 9"/>
</dbReference>
<evidence type="ECO:0000256" key="1">
    <source>
        <dbReference type="SAM" id="MobiDB-lite"/>
    </source>
</evidence>
<feature type="region of interest" description="Disordered" evidence="1">
    <location>
        <begin position="365"/>
        <end position="440"/>
    </location>
</feature>
<feature type="compositionally biased region" description="Basic and acidic residues" evidence="1">
    <location>
        <begin position="403"/>
        <end position="440"/>
    </location>
</feature>
<organism evidence="3 4">
    <name type="scientific">Ceutorhynchus assimilis</name>
    <name type="common">cabbage seed weevil</name>
    <dbReference type="NCBI Taxonomy" id="467358"/>
    <lineage>
        <taxon>Eukaryota</taxon>
        <taxon>Metazoa</taxon>
        <taxon>Ecdysozoa</taxon>
        <taxon>Arthropoda</taxon>
        <taxon>Hexapoda</taxon>
        <taxon>Insecta</taxon>
        <taxon>Pterygota</taxon>
        <taxon>Neoptera</taxon>
        <taxon>Endopterygota</taxon>
        <taxon>Coleoptera</taxon>
        <taxon>Polyphaga</taxon>
        <taxon>Cucujiformia</taxon>
        <taxon>Curculionidae</taxon>
        <taxon>Ceutorhynchinae</taxon>
        <taxon>Ceutorhynchus</taxon>
    </lineage>
</organism>
<dbReference type="PANTHER" id="PTHR47595">
    <property type="entry name" value="HEAT SHOCK 70 KDA PROTEIN 14"/>
    <property type="match status" value="1"/>
</dbReference>
<dbReference type="EMBL" id="OU892285">
    <property type="protein sequence ID" value="CAG9773280.1"/>
    <property type="molecule type" value="Genomic_DNA"/>
</dbReference>
<keyword evidence="4" id="KW-1185">Reference proteome</keyword>
<evidence type="ECO:0000313" key="3">
    <source>
        <dbReference type="EMBL" id="CAG9773280.1"/>
    </source>
</evidence>
<feature type="domain" description="Myb/SANT-like DNA-binding" evidence="2">
    <location>
        <begin position="259"/>
        <end position="348"/>
    </location>
</feature>
<name>A0A9N9MZ35_9CUCU</name>
<sequence length="464" mass="53187">MKKTHRAAAIGLLRNGYIVHTQPIKLEKSYITLKNTCSLDSLAQLLCVGYCDSENFKIAIDQCTDNVLCELVKKIISSGVTPAYRIRAKLLFDNFPHIQLPNEIICVLGEGTICDTITKSFYNLEMGHTVTFCENCENKSIKKLHYISVEINNASKIDISKAVSHSTYKRCDKCLKDRVTTQLVEVVNMDEEMEINPENFKLIEIDGSPFANDENHIYLQHVLDGSIIIAPLDEEIKNMFFPCQATQQSTSMHKSSGTRTWTRSDILALIDAVKNHQEKFKSSTMKNDAVWKIISATLEKKRKCFTATQCKDKYKYLKGKYMKKKDNMSDRSSGAEFIKFEYFHEMDEFLGTSHNANPIALASNIKKHQVPDTEERNMLDSDDNDTDTSEPSLKKKKIATKRKLPEKESPLQKYVKELHENTNKREDNMERRHKENVESRKEALNVFAQKMDAIISIMANKNKQ</sequence>
<dbReference type="PANTHER" id="PTHR47595:SF1">
    <property type="entry name" value="MYB_SANT-LIKE DNA-BINDING DOMAIN-CONTAINING PROTEIN"/>
    <property type="match status" value="1"/>
</dbReference>
<evidence type="ECO:0000313" key="4">
    <source>
        <dbReference type="Proteomes" id="UP001152799"/>
    </source>
</evidence>
<dbReference type="InterPro" id="IPR044822">
    <property type="entry name" value="Myb_DNA-bind_4"/>
</dbReference>
<dbReference type="OrthoDB" id="6757672at2759"/>
<reference evidence="3" key="1">
    <citation type="submission" date="2022-01" db="EMBL/GenBank/DDBJ databases">
        <authorList>
            <person name="King R."/>
        </authorList>
    </citation>
    <scope>NUCLEOTIDE SEQUENCE</scope>
</reference>
<feature type="compositionally biased region" description="Basic and acidic residues" evidence="1">
    <location>
        <begin position="369"/>
        <end position="379"/>
    </location>
</feature>
<evidence type="ECO:0000259" key="2">
    <source>
        <dbReference type="Pfam" id="PF13837"/>
    </source>
</evidence>
<proteinExistence type="predicted"/>
<dbReference type="Gene3D" id="1.10.10.60">
    <property type="entry name" value="Homeodomain-like"/>
    <property type="match status" value="1"/>
</dbReference>
<gene>
    <name evidence="3" type="ORF">CEUTPL_LOCUS13677</name>
</gene>
<dbReference type="Pfam" id="PF13837">
    <property type="entry name" value="Myb_DNA-bind_4"/>
    <property type="match status" value="1"/>
</dbReference>
<accession>A0A9N9MZ35</accession>
<protein>
    <recommendedName>
        <fullName evidence="2">Myb/SANT-like DNA-binding domain-containing protein</fullName>
    </recommendedName>
</protein>
<dbReference type="AlphaFoldDB" id="A0A9N9MZ35"/>